<dbReference type="InterPro" id="IPR036388">
    <property type="entry name" value="WH-like_DNA-bd_sf"/>
</dbReference>
<dbReference type="GO" id="GO:0003700">
    <property type="term" value="F:DNA-binding transcription factor activity"/>
    <property type="evidence" value="ECO:0007669"/>
    <property type="project" value="InterPro"/>
</dbReference>
<dbReference type="InterPro" id="IPR049874">
    <property type="entry name" value="ROK_cs"/>
</dbReference>
<reference evidence="3" key="1">
    <citation type="submission" date="2021-01" db="EMBL/GenBank/DDBJ databases">
        <title>Whole genome shotgun sequence of Rugosimonospora africana NBRC 104875.</title>
        <authorList>
            <person name="Komaki H."/>
            <person name="Tamura T."/>
        </authorList>
    </citation>
    <scope>NUCLEOTIDE SEQUENCE</scope>
    <source>
        <strain evidence="3">NBRC 104875</strain>
    </source>
</reference>
<gene>
    <name evidence="3" type="ORF">Raf01_78280</name>
</gene>
<protein>
    <recommendedName>
        <fullName evidence="2">HTH marR-type domain-containing protein</fullName>
    </recommendedName>
</protein>
<evidence type="ECO:0000256" key="1">
    <source>
        <dbReference type="ARBA" id="ARBA00006479"/>
    </source>
</evidence>
<dbReference type="Proteomes" id="UP000642748">
    <property type="component" value="Unassembled WGS sequence"/>
</dbReference>
<evidence type="ECO:0000313" key="3">
    <source>
        <dbReference type="EMBL" id="GIH19656.1"/>
    </source>
</evidence>
<feature type="domain" description="HTH marR-type" evidence="2">
    <location>
        <begin position="25"/>
        <end position="69"/>
    </location>
</feature>
<dbReference type="PANTHER" id="PTHR18964:SF169">
    <property type="entry name" value="N-ACETYLMANNOSAMINE KINASE"/>
    <property type="match status" value="1"/>
</dbReference>
<dbReference type="InterPro" id="IPR043129">
    <property type="entry name" value="ATPase_NBD"/>
</dbReference>
<name>A0A8J3R3Z3_9ACTN</name>
<comment type="caution">
    <text evidence="3">The sequence shown here is derived from an EMBL/GenBank/DDBJ whole genome shotgun (WGS) entry which is preliminary data.</text>
</comment>
<dbReference type="InterPro" id="IPR036390">
    <property type="entry name" value="WH_DNA-bd_sf"/>
</dbReference>
<dbReference type="InterPro" id="IPR000600">
    <property type="entry name" value="ROK"/>
</dbReference>
<dbReference type="AlphaFoldDB" id="A0A8J3R3Z3"/>
<evidence type="ECO:0000259" key="2">
    <source>
        <dbReference type="Pfam" id="PF12802"/>
    </source>
</evidence>
<dbReference type="Pfam" id="PF12802">
    <property type="entry name" value="MarR_2"/>
    <property type="match status" value="1"/>
</dbReference>
<accession>A0A8J3R3Z3</accession>
<keyword evidence="4" id="KW-1185">Reference proteome</keyword>
<dbReference type="Gene3D" id="3.30.420.40">
    <property type="match status" value="2"/>
</dbReference>
<dbReference type="EMBL" id="BONZ01000083">
    <property type="protein sequence ID" value="GIH19656.1"/>
    <property type="molecule type" value="Genomic_DNA"/>
</dbReference>
<dbReference type="PROSITE" id="PS01125">
    <property type="entry name" value="ROK"/>
    <property type="match status" value="1"/>
</dbReference>
<dbReference type="Gene3D" id="1.10.10.10">
    <property type="entry name" value="Winged helix-like DNA-binding domain superfamily/Winged helix DNA-binding domain"/>
    <property type="match status" value="1"/>
</dbReference>
<dbReference type="PANTHER" id="PTHR18964">
    <property type="entry name" value="ROK (REPRESSOR, ORF, KINASE) FAMILY"/>
    <property type="match status" value="1"/>
</dbReference>
<dbReference type="SUPFAM" id="SSF46785">
    <property type="entry name" value="Winged helix' DNA-binding domain"/>
    <property type="match status" value="1"/>
</dbReference>
<evidence type="ECO:0000313" key="4">
    <source>
        <dbReference type="Proteomes" id="UP000642748"/>
    </source>
</evidence>
<comment type="similarity">
    <text evidence="1">Belongs to the ROK (NagC/XylR) family.</text>
</comment>
<organism evidence="3 4">
    <name type="scientific">Rugosimonospora africana</name>
    <dbReference type="NCBI Taxonomy" id="556532"/>
    <lineage>
        <taxon>Bacteria</taxon>
        <taxon>Bacillati</taxon>
        <taxon>Actinomycetota</taxon>
        <taxon>Actinomycetes</taxon>
        <taxon>Micromonosporales</taxon>
        <taxon>Micromonosporaceae</taxon>
        <taxon>Rugosimonospora</taxon>
    </lineage>
</organism>
<dbReference type="SUPFAM" id="SSF53067">
    <property type="entry name" value="Actin-like ATPase domain"/>
    <property type="match status" value="1"/>
</dbReference>
<proteinExistence type="inferred from homology"/>
<dbReference type="InterPro" id="IPR000835">
    <property type="entry name" value="HTH_MarR-typ"/>
</dbReference>
<dbReference type="Pfam" id="PF00480">
    <property type="entry name" value="ROK"/>
    <property type="match status" value="1"/>
</dbReference>
<sequence>MHEVRDRSPGGRRLLSSTDVGNTNRALLLQALADHGPSSRADLARLIRVPRATVSTIVNGLLAAGALEEDEPQAPVDGIGKPSRPLWFGRDAALCGAVSIDAGAVEVALVDARGEIRSRSEHALPSSASQSEIELLVTAAAAEVLGPHAGNLAGVGLLAPALCDHEVGTVVACTVVPGLVGTHLPALLGDALDAPVFLEQDVRALAVGERWFGAARGCEHFAALQLGVGVGAGIVLTGHLLNGRGGYTAQLGHTCVNVNGELCSCGLRGCWETVASTRWLRAESARRGITGGRSTTPRRLARRAEAGDLAAAELLADYIDNVSIGIASLVQLLSLQLFILHGEIVHAGEMMRRQLEQRVIERSLPALSEGVHVVFSELGQGSGPLAGAAVALTRHFGVTV</sequence>